<dbReference type="EMBL" id="MH790583">
    <property type="protein sequence ID" value="QBH78358.1"/>
    <property type="molecule type" value="Genomic_DNA"/>
</dbReference>
<protein>
    <submittedName>
        <fullName evidence="1">Uncharacterized protein</fullName>
    </submittedName>
</protein>
<organism evidence="1">
    <name type="scientific">Human herpesvirus 2</name>
    <name type="common">HHV-2</name>
    <name type="synonym">Human herpes simplex virus 2</name>
    <dbReference type="NCBI Taxonomy" id="10310"/>
    <lineage>
        <taxon>Viruses</taxon>
        <taxon>Duplodnaviria</taxon>
        <taxon>Heunggongvirae</taxon>
        <taxon>Peploviricota</taxon>
        <taxon>Herviviricetes</taxon>
        <taxon>Herpesvirales</taxon>
        <taxon>Orthoherpesviridae</taxon>
        <taxon>Alphaherpesvirinae</taxon>
        <taxon>Simplexvirus</taxon>
        <taxon>Simplexvirus humanalpha2</taxon>
    </lineage>
</organism>
<accession>A0A481TB61</accession>
<reference evidence="1" key="1">
    <citation type="submission" date="2018-08" db="EMBL/GenBank/DDBJ databases">
        <title>HSV2 whole genome sequences from clinical isolates.</title>
        <authorList>
            <person name="Roychoudhury P."/>
            <person name="Greninger A.L."/>
            <person name="Jerome K.R."/>
            <person name="Johnston C."/>
            <person name="Wald A."/>
            <person name="Xie H."/>
        </authorList>
    </citation>
    <scope>NUCLEOTIDE SEQUENCE</scope>
    <source>
        <strain evidence="1">2003-24998</strain>
    </source>
</reference>
<name>A0A481TB61_HHV2</name>
<organismHost>
    <name type="scientific">Homo sapiens</name>
    <name type="common">Human</name>
    <dbReference type="NCBI Taxonomy" id="9606"/>
</organismHost>
<evidence type="ECO:0000313" key="1">
    <source>
        <dbReference type="EMBL" id="QBH78358.1"/>
    </source>
</evidence>
<sequence>MSMLGAEKLKFRAAIVFNETAAAAVHRRVPSNKAFVITARTGPTIRWCVGAGSIRP</sequence>
<proteinExistence type="predicted"/>